<proteinExistence type="predicted"/>
<feature type="region of interest" description="Disordered" evidence="1">
    <location>
        <begin position="18"/>
        <end position="46"/>
    </location>
</feature>
<evidence type="ECO:0000256" key="1">
    <source>
        <dbReference type="SAM" id="MobiDB-lite"/>
    </source>
</evidence>
<keyword evidence="3" id="KW-1185">Reference proteome</keyword>
<sequence length="180" mass="19812">MPASMQIGVQHVPCSWSHPVPSESLRRPSGNPNSASKRSVASPHCSVAPSQGEDDCCSSLSAVHYETRNQTQWLNGFYMDLRMRSNPLFNSEASHALHQHFHHDEKTDAALTSSSVFDDSLSRHNSLHRAQAESYGISGLVVFDKSMFGQLDGSSFTERFGHLVTGFNSGSSCFMDEPFC</sequence>
<dbReference type="OMA" id="HYETRNQ"/>
<gene>
    <name evidence="2" type="ORF">MARPO_0005s0232</name>
</gene>
<dbReference type="Proteomes" id="UP000244005">
    <property type="component" value="Unassembled WGS sequence"/>
</dbReference>
<reference evidence="3" key="1">
    <citation type="journal article" date="2017" name="Cell">
        <title>Insights into land plant evolution garnered from the Marchantia polymorpha genome.</title>
        <authorList>
            <person name="Bowman J.L."/>
            <person name="Kohchi T."/>
            <person name="Yamato K.T."/>
            <person name="Jenkins J."/>
            <person name="Shu S."/>
            <person name="Ishizaki K."/>
            <person name="Yamaoka S."/>
            <person name="Nishihama R."/>
            <person name="Nakamura Y."/>
            <person name="Berger F."/>
            <person name="Adam C."/>
            <person name="Aki S.S."/>
            <person name="Althoff F."/>
            <person name="Araki T."/>
            <person name="Arteaga-Vazquez M.A."/>
            <person name="Balasubrmanian S."/>
            <person name="Barry K."/>
            <person name="Bauer D."/>
            <person name="Boehm C.R."/>
            <person name="Briginshaw L."/>
            <person name="Caballero-Perez J."/>
            <person name="Catarino B."/>
            <person name="Chen F."/>
            <person name="Chiyoda S."/>
            <person name="Chovatia M."/>
            <person name="Davies K.M."/>
            <person name="Delmans M."/>
            <person name="Demura T."/>
            <person name="Dierschke T."/>
            <person name="Dolan L."/>
            <person name="Dorantes-Acosta A.E."/>
            <person name="Eklund D.M."/>
            <person name="Florent S.N."/>
            <person name="Flores-Sandoval E."/>
            <person name="Fujiyama A."/>
            <person name="Fukuzawa H."/>
            <person name="Galik B."/>
            <person name="Grimanelli D."/>
            <person name="Grimwood J."/>
            <person name="Grossniklaus U."/>
            <person name="Hamada T."/>
            <person name="Haseloff J."/>
            <person name="Hetherington A.J."/>
            <person name="Higo A."/>
            <person name="Hirakawa Y."/>
            <person name="Hundley H.N."/>
            <person name="Ikeda Y."/>
            <person name="Inoue K."/>
            <person name="Inoue S.I."/>
            <person name="Ishida S."/>
            <person name="Jia Q."/>
            <person name="Kakita M."/>
            <person name="Kanazawa T."/>
            <person name="Kawai Y."/>
            <person name="Kawashima T."/>
            <person name="Kennedy M."/>
            <person name="Kinose K."/>
            <person name="Kinoshita T."/>
            <person name="Kohara Y."/>
            <person name="Koide E."/>
            <person name="Komatsu K."/>
            <person name="Kopischke S."/>
            <person name="Kubo M."/>
            <person name="Kyozuka J."/>
            <person name="Lagercrantz U."/>
            <person name="Lin S.S."/>
            <person name="Lindquist E."/>
            <person name="Lipzen A.M."/>
            <person name="Lu C.W."/>
            <person name="De Luna E."/>
            <person name="Martienssen R.A."/>
            <person name="Minamino N."/>
            <person name="Mizutani M."/>
            <person name="Mizutani M."/>
            <person name="Mochizuki N."/>
            <person name="Monte I."/>
            <person name="Mosher R."/>
            <person name="Nagasaki H."/>
            <person name="Nakagami H."/>
            <person name="Naramoto S."/>
            <person name="Nishitani K."/>
            <person name="Ohtani M."/>
            <person name="Okamoto T."/>
            <person name="Okumura M."/>
            <person name="Phillips J."/>
            <person name="Pollak B."/>
            <person name="Reinders A."/>
            <person name="Rovekamp M."/>
            <person name="Sano R."/>
            <person name="Sawa S."/>
            <person name="Schmid M.W."/>
            <person name="Shirakawa M."/>
            <person name="Solano R."/>
            <person name="Spunde A."/>
            <person name="Suetsugu N."/>
            <person name="Sugano S."/>
            <person name="Sugiyama A."/>
            <person name="Sun R."/>
            <person name="Suzuki Y."/>
            <person name="Takenaka M."/>
            <person name="Takezawa D."/>
            <person name="Tomogane H."/>
            <person name="Tsuzuki M."/>
            <person name="Ueda T."/>
            <person name="Umeda M."/>
            <person name="Ward J.M."/>
            <person name="Watanabe Y."/>
            <person name="Yazaki K."/>
            <person name="Yokoyama R."/>
            <person name="Yoshitake Y."/>
            <person name="Yotsui I."/>
            <person name="Zachgo S."/>
            <person name="Schmutz J."/>
        </authorList>
    </citation>
    <scope>NUCLEOTIDE SEQUENCE [LARGE SCALE GENOMIC DNA]</scope>
    <source>
        <strain evidence="3">Tak-1</strain>
    </source>
</reference>
<dbReference type="AlphaFoldDB" id="A0A2R6XR81"/>
<dbReference type="Gramene" id="Mp1g03750.1">
    <property type="protein sequence ID" value="Mp1g03750.1.cds"/>
    <property type="gene ID" value="Mp1g03750"/>
</dbReference>
<dbReference type="EMBL" id="KZ772677">
    <property type="protein sequence ID" value="PTQ48613.1"/>
    <property type="molecule type" value="Genomic_DNA"/>
</dbReference>
<dbReference type="OrthoDB" id="10313385at2759"/>
<protein>
    <submittedName>
        <fullName evidence="2">Uncharacterized protein</fullName>
    </submittedName>
</protein>
<organism evidence="2 3">
    <name type="scientific">Marchantia polymorpha</name>
    <name type="common">Common liverwort</name>
    <name type="synonym">Marchantia aquatica</name>
    <dbReference type="NCBI Taxonomy" id="3197"/>
    <lineage>
        <taxon>Eukaryota</taxon>
        <taxon>Viridiplantae</taxon>
        <taxon>Streptophyta</taxon>
        <taxon>Embryophyta</taxon>
        <taxon>Marchantiophyta</taxon>
        <taxon>Marchantiopsida</taxon>
        <taxon>Marchantiidae</taxon>
        <taxon>Marchantiales</taxon>
        <taxon>Marchantiaceae</taxon>
        <taxon>Marchantia</taxon>
    </lineage>
</organism>
<evidence type="ECO:0000313" key="2">
    <source>
        <dbReference type="EMBL" id="PTQ48613.1"/>
    </source>
</evidence>
<name>A0A2R6XR81_MARPO</name>
<accession>A0A2R6XR81</accession>
<evidence type="ECO:0000313" key="3">
    <source>
        <dbReference type="Proteomes" id="UP000244005"/>
    </source>
</evidence>
<feature type="compositionally biased region" description="Polar residues" evidence="1">
    <location>
        <begin position="30"/>
        <end position="39"/>
    </location>
</feature>